<dbReference type="PROSITE" id="PS50067">
    <property type="entry name" value="KINESIN_MOTOR_2"/>
    <property type="match status" value="1"/>
</dbReference>
<dbReference type="GO" id="GO:0003777">
    <property type="term" value="F:microtubule motor activity"/>
    <property type="evidence" value="ECO:0007669"/>
    <property type="project" value="InterPro"/>
</dbReference>
<evidence type="ECO:0000256" key="7">
    <source>
        <dbReference type="SAM" id="MobiDB-lite"/>
    </source>
</evidence>
<evidence type="ECO:0000256" key="5">
    <source>
        <dbReference type="PROSITE-ProRule" id="PRU00283"/>
    </source>
</evidence>
<dbReference type="GO" id="GO:0005875">
    <property type="term" value="C:microtubule associated complex"/>
    <property type="evidence" value="ECO:0007669"/>
    <property type="project" value="TreeGrafter"/>
</dbReference>
<feature type="coiled-coil region" evidence="6">
    <location>
        <begin position="790"/>
        <end position="1002"/>
    </location>
</feature>
<dbReference type="InterPro" id="IPR036961">
    <property type="entry name" value="Kinesin_motor_dom_sf"/>
</dbReference>
<feature type="compositionally biased region" description="Basic and acidic residues" evidence="7">
    <location>
        <begin position="1303"/>
        <end position="1322"/>
    </location>
</feature>
<keyword evidence="5" id="KW-0505">Motor protein</keyword>
<feature type="coiled-coil region" evidence="6">
    <location>
        <begin position="355"/>
        <end position="422"/>
    </location>
</feature>
<evidence type="ECO:0000313" key="10">
    <source>
        <dbReference type="Proteomes" id="UP000683360"/>
    </source>
</evidence>
<keyword evidence="4" id="KW-0206">Cytoskeleton</keyword>
<comment type="similarity">
    <text evidence="5">Belongs to the TRAFAC class myosin-kinesin ATPase superfamily. Kinesin family.</text>
</comment>
<feature type="domain" description="Kinesin motor" evidence="8">
    <location>
        <begin position="10"/>
        <end position="340"/>
    </location>
</feature>
<dbReference type="Proteomes" id="UP000683360">
    <property type="component" value="Unassembled WGS sequence"/>
</dbReference>
<evidence type="ECO:0000256" key="1">
    <source>
        <dbReference type="ARBA" id="ARBA00004245"/>
    </source>
</evidence>
<dbReference type="EMBL" id="CAJPWZ010002231">
    <property type="protein sequence ID" value="CAG2234318.1"/>
    <property type="molecule type" value="Genomic_DNA"/>
</dbReference>
<evidence type="ECO:0000256" key="2">
    <source>
        <dbReference type="ARBA" id="ARBA00022741"/>
    </source>
</evidence>
<evidence type="ECO:0000259" key="8">
    <source>
        <dbReference type="PROSITE" id="PS50067"/>
    </source>
</evidence>
<feature type="binding site" evidence="5">
    <location>
        <begin position="106"/>
        <end position="113"/>
    </location>
    <ligand>
        <name>ATP</name>
        <dbReference type="ChEBI" id="CHEBI:30616"/>
    </ligand>
</feature>
<dbReference type="Gene3D" id="3.40.850.10">
    <property type="entry name" value="Kinesin motor domain"/>
    <property type="match status" value="1"/>
</dbReference>
<dbReference type="GO" id="GO:0005524">
    <property type="term" value="F:ATP binding"/>
    <property type="evidence" value="ECO:0007669"/>
    <property type="project" value="UniProtKB-UniRule"/>
</dbReference>
<dbReference type="SUPFAM" id="SSF52540">
    <property type="entry name" value="P-loop containing nucleoside triphosphate hydrolases"/>
    <property type="match status" value="1"/>
</dbReference>
<accession>A0A8S3TKK2</accession>
<dbReference type="GO" id="GO:0051231">
    <property type="term" value="P:spindle elongation"/>
    <property type="evidence" value="ECO:0007669"/>
    <property type="project" value="TreeGrafter"/>
</dbReference>
<sequence length="1390" mass="159171">MSIMSEQEVNVRVAVRVRPLLPKEKIAGEEKCVRIIPATNQLVLGKDRAFTFDHVLSSKTTQVNIIITFDHVLSSKTTQDEVYKSCIEPLVNGIFEGYNATVFAYGQTGSGKTYTVGDGISSFTDEEYGIIPRALKAIFDNMQTNTTTEFSVKVSYIEIYKEELQDLLDVDTSSKELHVREDDQGNTVIIGAREVECESLDEIMSLLESGSSIRHTGSTQMNEHSSRSHSIFTVIVGQRWVEADVMAGKRKPSESNEVIDDESVHINSGLLALGNVISALGDPKRNPHTFHTGNLKSQGYLRIPWEEMLRLLMICCISPSTSNFDESLNALKYANRAKNIKNKPIINRDVQSIRFEEMQCEIMALREELVKQRTTLLSNGGQGFGLGDPVHMEKYVHDAQQLERLEKQVVRLQTECSHYKMIAEEAYKQLIEIQNKDILSQSQDIRLKDWLDLMEEIKNKVPATLSREEMENETIRNLTALLTKCKEDLKSDEEIFAEKSKEHNSMTHRLQELEAMVEEKDQQLLQYEDTRMKQEQQLIEQHMKIEELQKAIKDNLMANSSIIDDDAVTVSAPPIVPPSDKRPKSVPVQLTRRPDTASRNLRPLSRNIKTSPALFTLDRVMKSFRARSQLLVSQLEDSDEVMHNTYVIEEEGESAGTSQKFEEEPVLDSQEHEIGKFVRKGTFKVKRGRKAEENKENVNNTDVPVITVNREVISGSMSSSAGGDHLGVSTIEAVEDSLRKSANTQRMLKESRLKLTDAHTKMRDLSINIRLKEQLIRELVKTGKDADLMNKKYADKIKSLEKERMKVKRDLQETQSVLQELEAKQETTEKTKLTQEYKKRMETAKARMSAISKKQKETENIANFSIYNEKKIQDLELAVDRMKQTKEHVTKKLKDESERKLKLEREMQKETQKVKELEIKNEQQQKILKRKNEEIAAVQRKLRSGGGSSLPPINIEDHDKIEDQKKWLDNEVEKVLQQKRQMEELQEELKKRETIVAKKEAMLAEKSEIEFRRMRSSQIINKNILSVSMKLDTLDKRLEEKTSELSKTPTEQQQFVKEEMSKFQEGRDKLARQRTVLENKLREGRLLSGQEERRIIELDEGIDALDAAIEYKTDAINSRQLELRHSQILSKSEDHVMNKLNSLTTTETRALMMKYFNKVVACKDAERRLNLHCSEMEVKQDEQERLIRELEAALQRSAVEVDRRITKQTQEYEQKIQMLMRQLADSGTNNSGGFGPEIDEKMQRLEKELYYYKKTSRELKKRLRELEASGALPHQDDLDIRSSVRSSINETDHAAGASSNHIGNRESNREPRLLSARSEKHNSRPSSAKSGANVSTTVTPVKLSRKDLRQIPDTELALRRSNMSHGRHSIGSPPPQDSLDGGLGNSNPWS</sequence>
<protein>
    <submittedName>
        <fullName evidence="9">KIF27</fullName>
    </submittedName>
</protein>
<keyword evidence="10" id="KW-1185">Reference proteome</keyword>
<feature type="coiled-coil region" evidence="6">
    <location>
        <begin position="503"/>
        <end position="551"/>
    </location>
</feature>
<reference evidence="9" key="1">
    <citation type="submission" date="2021-03" db="EMBL/GenBank/DDBJ databases">
        <authorList>
            <person name="Bekaert M."/>
        </authorList>
    </citation>
    <scope>NUCLEOTIDE SEQUENCE</scope>
</reference>
<proteinExistence type="inferred from homology"/>
<dbReference type="PANTHER" id="PTHR47969:SF25">
    <property type="entry name" value="KINESIN MOTOR DOMAIN-CONTAINING PROTEIN"/>
    <property type="match status" value="1"/>
</dbReference>
<keyword evidence="4" id="KW-0963">Cytoplasm</keyword>
<evidence type="ECO:0000256" key="3">
    <source>
        <dbReference type="ARBA" id="ARBA00022840"/>
    </source>
</evidence>
<evidence type="ECO:0000313" key="9">
    <source>
        <dbReference type="EMBL" id="CAG2234318.1"/>
    </source>
</evidence>
<dbReference type="InterPro" id="IPR027417">
    <property type="entry name" value="P-loop_NTPase"/>
</dbReference>
<evidence type="ECO:0000256" key="4">
    <source>
        <dbReference type="ARBA" id="ARBA00023212"/>
    </source>
</evidence>
<dbReference type="GO" id="GO:0007018">
    <property type="term" value="P:microtubule-based movement"/>
    <property type="evidence" value="ECO:0007669"/>
    <property type="project" value="InterPro"/>
</dbReference>
<dbReference type="SMART" id="SM00129">
    <property type="entry name" value="KISc"/>
    <property type="match status" value="1"/>
</dbReference>
<evidence type="ECO:0000256" key="6">
    <source>
        <dbReference type="SAM" id="Coils"/>
    </source>
</evidence>
<dbReference type="PANTHER" id="PTHR47969">
    <property type="entry name" value="CHROMOSOME-ASSOCIATED KINESIN KIF4A-RELATED"/>
    <property type="match status" value="1"/>
</dbReference>
<dbReference type="PRINTS" id="PR00380">
    <property type="entry name" value="KINESINHEAVY"/>
</dbReference>
<dbReference type="OrthoDB" id="3176171at2759"/>
<dbReference type="InterPro" id="IPR027640">
    <property type="entry name" value="Kinesin-like_fam"/>
</dbReference>
<dbReference type="InterPro" id="IPR001752">
    <property type="entry name" value="Kinesin_motor_dom"/>
</dbReference>
<name>A0A8S3TKK2_MYTED</name>
<comment type="caution">
    <text evidence="9">The sequence shown here is derived from an EMBL/GenBank/DDBJ whole genome shotgun (WGS) entry which is preliminary data.</text>
</comment>
<feature type="region of interest" description="Disordered" evidence="7">
    <location>
        <begin position="571"/>
        <end position="594"/>
    </location>
</feature>
<keyword evidence="6" id="KW-0175">Coiled coil</keyword>
<dbReference type="GO" id="GO:0007052">
    <property type="term" value="P:mitotic spindle organization"/>
    <property type="evidence" value="ECO:0007669"/>
    <property type="project" value="TreeGrafter"/>
</dbReference>
<feature type="coiled-coil region" evidence="6">
    <location>
        <begin position="1173"/>
        <end position="1200"/>
    </location>
</feature>
<keyword evidence="2 5" id="KW-0547">Nucleotide-binding</keyword>
<dbReference type="Pfam" id="PF00225">
    <property type="entry name" value="Kinesin"/>
    <property type="match status" value="1"/>
</dbReference>
<comment type="subcellular location">
    <subcellularLocation>
        <location evidence="1">Cytoplasm</location>
        <location evidence="1">Cytoskeleton</location>
    </subcellularLocation>
</comment>
<feature type="region of interest" description="Disordered" evidence="7">
    <location>
        <begin position="1290"/>
        <end position="1390"/>
    </location>
</feature>
<gene>
    <name evidence="9" type="ORF">MEDL_46945</name>
</gene>
<keyword evidence="3 5" id="KW-0067">ATP-binding</keyword>
<organism evidence="9 10">
    <name type="scientific">Mytilus edulis</name>
    <name type="common">Blue mussel</name>
    <dbReference type="NCBI Taxonomy" id="6550"/>
    <lineage>
        <taxon>Eukaryota</taxon>
        <taxon>Metazoa</taxon>
        <taxon>Spiralia</taxon>
        <taxon>Lophotrochozoa</taxon>
        <taxon>Mollusca</taxon>
        <taxon>Bivalvia</taxon>
        <taxon>Autobranchia</taxon>
        <taxon>Pteriomorphia</taxon>
        <taxon>Mytilida</taxon>
        <taxon>Mytiloidea</taxon>
        <taxon>Mytilidae</taxon>
        <taxon>Mytilinae</taxon>
        <taxon>Mytilus</taxon>
    </lineage>
</organism>
<feature type="compositionally biased region" description="Polar residues" evidence="7">
    <location>
        <begin position="1324"/>
        <end position="1339"/>
    </location>
</feature>
<feature type="compositionally biased region" description="Basic and acidic residues" evidence="7">
    <location>
        <begin position="1344"/>
        <end position="1358"/>
    </location>
</feature>
<dbReference type="GO" id="GO:0008017">
    <property type="term" value="F:microtubule binding"/>
    <property type="evidence" value="ECO:0007669"/>
    <property type="project" value="InterPro"/>
</dbReference>
<dbReference type="Pfam" id="PF25764">
    <property type="entry name" value="KIF21A_4th"/>
    <property type="match status" value="1"/>
</dbReference>